<dbReference type="GO" id="GO:0042803">
    <property type="term" value="F:protein homodimerization activity"/>
    <property type="evidence" value="ECO:0007669"/>
    <property type="project" value="InterPro"/>
</dbReference>
<evidence type="ECO:0000256" key="1">
    <source>
        <dbReference type="ARBA" id="ARBA00009054"/>
    </source>
</evidence>
<feature type="coiled-coil region" evidence="3">
    <location>
        <begin position="29"/>
        <end position="56"/>
    </location>
</feature>
<dbReference type="InterPro" id="IPR009012">
    <property type="entry name" value="GrpE_head"/>
</dbReference>
<feature type="region of interest" description="Disordered" evidence="4">
    <location>
        <begin position="1"/>
        <end position="20"/>
    </location>
</feature>
<gene>
    <name evidence="5" type="ORF">UFOPK1722_01313</name>
</gene>
<dbReference type="GO" id="GO:0051082">
    <property type="term" value="F:unfolded protein binding"/>
    <property type="evidence" value="ECO:0007669"/>
    <property type="project" value="TreeGrafter"/>
</dbReference>
<reference evidence="5" key="1">
    <citation type="submission" date="2020-05" db="EMBL/GenBank/DDBJ databases">
        <authorList>
            <person name="Chiriac C."/>
            <person name="Salcher M."/>
            <person name="Ghai R."/>
            <person name="Kavagutti S V."/>
        </authorList>
    </citation>
    <scope>NUCLEOTIDE SEQUENCE</scope>
</reference>
<dbReference type="EMBL" id="CAEZTS010000122">
    <property type="protein sequence ID" value="CAB4585357.1"/>
    <property type="molecule type" value="Genomic_DNA"/>
</dbReference>
<dbReference type="Gene3D" id="2.30.22.10">
    <property type="entry name" value="Head domain of nucleotide exchange factor GrpE"/>
    <property type="match status" value="1"/>
</dbReference>
<dbReference type="InterPro" id="IPR000740">
    <property type="entry name" value="GrpE"/>
</dbReference>
<keyword evidence="2" id="KW-0143">Chaperone</keyword>
<accession>A0A6J6FAV1</accession>
<dbReference type="GO" id="GO:0006457">
    <property type="term" value="P:protein folding"/>
    <property type="evidence" value="ECO:0007669"/>
    <property type="project" value="InterPro"/>
</dbReference>
<dbReference type="PRINTS" id="PR00773">
    <property type="entry name" value="GRPEPROTEIN"/>
</dbReference>
<dbReference type="PANTHER" id="PTHR21237">
    <property type="entry name" value="GRPE PROTEIN"/>
    <property type="match status" value="1"/>
</dbReference>
<proteinExistence type="inferred from homology"/>
<keyword evidence="3" id="KW-0175">Coiled coil</keyword>
<evidence type="ECO:0000256" key="4">
    <source>
        <dbReference type="SAM" id="MobiDB-lite"/>
    </source>
</evidence>
<protein>
    <submittedName>
        <fullName evidence="5">Unannotated protein</fullName>
    </submittedName>
</protein>
<organism evidence="5">
    <name type="scientific">freshwater metagenome</name>
    <dbReference type="NCBI Taxonomy" id="449393"/>
    <lineage>
        <taxon>unclassified sequences</taxon>
        <taxon>metagenomes</taxon>
        <taxon>ecological metagenomes</taxon>
    </lineage>
</organism>
<sequence>MSEETTETNGGESASDDIVETTHVEPSEIDLLTAEKNQYLELAQRVQADFENYRKRVSAQTADDVDRATGRIAEALLPVLDACEAAFVAHPAEIEPLFNLLLGELKKQGLEAMNLHGQPFDPALAEAVLQEPADGDGDGTTVVVDVLRSGYTWKGRVLRAALVKVKG</sequence>
<evidence type="ECO:0000313" key="5">
    <source>
        <dbReference type="EMBL" id="CAB4585357.1"/>
    </source>
</evidence>
<dbReference type="GO" id="GO:0000774">
    <property type="term" value="F:adenyl-nucleotide exchange factor activity"/>
    <property type="evidence" value="ECO:0007669"/>
    <property type="project" value="InterPro"/>
</dbReference>
<dbReference type="CDD" id="cd00446">
    <property type="entry name" value="GrpE"/>
    <property type="match status" value="1"/>
</dbReference>
<evidence type="ECO:0000256" key="3">
    <source>
        <dbReference type="SAM" id="Coils"/>
    </source>
</evidence>
<dbReference type="Pfam" id="PF01025">
    <property type="entry name" value="GrpE"/>
    <property type="match status" value="1"/>
</dbReference>
<dbReference type="AlphaFoldDB" id="A0A6J6FAV1"/>
<dbReference type="GO" id="GO:0051087">
    <property type="term" value="F:protein-folding chaperone binding"/>
    <property type="evidence" value="ECO:0007669"/>
    <property type="project" value="InterPro"/>
</dbReference>
<evidence type="ECO:0000256" key="2">
    <source>
        <dbReference type="ARBA" id="ARBA00023186"/>
    </source>
</evidence>
<dbReference type="SUPFAM" id="SSF58014">
    <property type="entry name" value="Coiled-coil domain of nucleotide exchange factor GrpE"/>
    <property type="match status" value="1"/>
</dbReference>
<dbReference type="HAMAP" id="MF_01151">
    <property type="entry name" value="GrpE"/>
    <property type="match status" value="1"/>
</dbReference>
<comment type="similarity">
    <text evidence="1">Belongs to the GrpE family.</text>
</comment>
<dbReference type="PANTHER" id="PTHR21237:SF23">
    <property type="entry name" value="GRPE PROTEIN HOMOLOG, MITOCHONDRIAL"/>
    <property type="match status" value="1"/>
</dbReference>
<dbReference type="Gene3D" id="3.90.20.20">
    <property type="match status" value="1"/>
</dbReference>
<dbReference type="PROSITE" id="PS01071">
    <property type="entry name" value="GRPE"/>
    <property type="match status" value="1"/>
</dbReference>
<dbReference type="InterPro" id="IPR013805">
    <property type="entry name" value="GrpE_CC"/>
</dbReference>
<dbReference type="SUPFAM" id="SSF51064">
    <property type="entry name" value="Head domain of nucleotide exchange factor GrpE"/>
    <property type="match status" value="1"/>
</dbReference>
<name>A0A6J6FAV1_9ZZZZ</name>